<feature type="domain" description="FAD-binding PCMH-type" evidence="6">
    <location>
        <begin position="48"/>
        <end position="231"/>
    </location>
</feature>
<evidence type="ECO:0000259" key="6">
    <source>
        <dbReference type="PROSITE" id="PS51387"/>
    </source>
</evidence>
<dbReference type="RefSeq" id="WP_338821519.1">
    <property type="nucleotide sequence ID" value="NZ_CP147708.1"/>
</dbReference>
<keyword evidence="3" id="KW-0285">Flavoprotein</keyword>
<dbReference type="PROSITE" id="PS51387">
    <property type="entry name" value="FAD_PCMH"/>
    <property type="match status" value="1"/>
</dbReference>
<organism evidence="7 8">
    <name type="scientific">Bradyrhizobium septentrionale</name>
    <dbReference type="NCBI Taxonomy" id="1404411"/>
    <lineage>
        <taxon>Bacteria</taxon>
        <taxon>Pseudomonadati</taxon>
        <taxon>Pseudomonadota</taxon>
        <taxon>Alphaproteobacteria</taxon>
        <taxon>Hyphomicrobiales</taxon>
        <taxon>Nitrobacteraceae</taxon>
        <taxon>Bradyrhizobium</taxon>
    </lineage>
</organism>
<keyword evidence="4" id="KW-0274">FAD</keyword>
<dbReference type="EC" id="1.-.-.-" evidence="7"/>
<dbReference type="InterPro" id="IPR006094">
    <property type="entry name" value="Oxid_FAD_bind_N"/>
</dbReference>
<dbReference type="InterPro" id="IPR016166">
    <property type="entry name" value="FAD-bd_PCMH"/>
</dbReference>
<keyword evidence="5 7" id="KW-0560">Oxidoreductase</keyword>
<keyword evidence="8" id="KW-1185">Reference proteome</keyword>
<gene>
    <name evidence="7" type="ORF">WDK88_21435</name>
</gene>
<evidence type="ECO:0000313" key="7">
    <source>
        <dbReference type="EMBL" id="WXC83954.1"/>
    </source>
</evidence>
<evidence type="ECO:0000256" key="1">
    <source>
        <dbReference type="ARBA" id="ARBA00001974"/>
    </source>
</evidence>
<dbReference type="PANTHER" id="PTHR42973">
    <property type="entry name" value="BINDING OXIDOREDUCTASE, PUTATIVE (AFU_ORTHOLOGUE AFUA_1G17690)-RELATED"/>
    <property type="match status" value="1"/>
</dbReference>
<comment type="cofactor">
    <cofactor evidence="1">
        <name>FAD</name>
        <dbReference type="ChEBI" id="CHEBI:57692"/>
    </cofactor>
</comment>
<protein>
    <submittedName>
        <fullName evidence="7">FAD-binding oxidoreductase</fullName>
        <ecNumber evidence="7">1.-.-.-</ecNumber>
    </submittedName>
</protein>
<evidence type="ECO:0000256" key="2">
    <source>
        <dbReference type="ARBA" id="ARBA00005466"/>
    </source>
</evidence>
<dbReference type="InterPro" id="IPR050416">
    <property type="entry name" value="FAD-linked_Oxidoreductase"/>
</dbReference>
<dbReference type="PANTHER" id="PTHR42973:SF39">
    <property type="entry name" value="FAD-BINDING PCMH-TYPE DOMAIN-CONTAINING PROTEIN"/>
    <property type="match status" value="1"/>
</dbReference>
<comment type="similarity">
    <text evidence="2">Belongs to the oxygen-dependent FAD-linked oxidoreductase family.</text>
</comment>
<dbReference type="GO" id="GO:0016491">
    <property type="term" value="F:oxidoreductase activity"/>
    <property type="evidence" value="ECO:0007669"/>
    <property type="project" value="UniProtKB-KW"/>
</dbReference>
<accession>A0ABZ2P9T2</accession>
<dbReference type="Pfam" id="PF08031">
    <property type="entry name" value="BBE"/>
    <property type="match status" value="1"/>
</dbReference>
<dbReference type="Proteomes" id="UP001432046">
    <property type="component" value="Chromosome"/>
</dbReference>
<sequence length="545" mass="57901">MAVKSPLVACQDNPAGAACRDVFKGLKNPYYIGDDAALTQTAGYLDAWASQPSVYAVAARKTADVVAAVNFARDNNLRLVVRGGGHSYLGTSSAPDSLMIWTRAMNDITLHESFVAQGSEDPPQPAVTVGAGAIWMHVYNEVTTRGGRYVQGGGCGTVGVAGLLQGGGFGSYSKNYGTAAASLLEAEIVTADGVVRIANARSNPDLFWALRGGGGGTFGVVTRLTLRTHELPDVFGFASMTIQAASGSSFRKLVGAFVDLYADRLHDRHWGEIVNIKPGNVLDIQLSFQGLSKQQADELWQAFIRLVSEAGGEFAFTRSPSIRTGPAARRWDAAYIRQRAPQAILSDDRPGAPAENVFWAANLSEAGHFIHGFESLWLPASLLDGVERPRLVEALLAAAQHATVELHFQKGLAGGSEAAIASAKETATNPAVIDAFVLAIIASEGPPAYSGLSGHEPDLADARKNAAGIAKAVGELRKVAPDGGAYLAESSFFEPKWQQAYWGANYKRLLQIKQQYDPAGLFFVRHGVGSEGWSDDGFARLAAHQ</sequence>
<dbReference type="InterPro" id="IPR012951">
    <property type="entry name" value="BBE"/>
</dbReference>
<evidence type="ECO:0000256" key="3">
    <source>
        <dbReference type="ARBA" id="ARBA00022630"/>
    </source>
</evidence>
<proteinExistence type="inferred from homology"/>
<evidence type="ECO:0000256" key="4">
    <source>
        <dbReference type="ARBA" id="ARBA00022827"/>
    </source>
</evidence>
<dbReference type="InterPro" id="IPR016169">
    <property type="entry name" value="FAD-bd_PCMH_sub2"/>
</dbReference>
<dbReference type="Pfam" id="PF01565">
    <property type="entry name" value="FAD_binding_4"/>
    <property type="match status" value="1"/>
</dbReference>
<dbReference type="EMBL" id="CP147711">
    <property type="protein sequence ID" value="WXC83954.1"/>
    <property type="molecule type" value="Genomic_DNA"/>
</dbReference>
<reference evidence="7" key="2">
    <citation type="submission" date="2024-03" db="EMBL/GenBank/DDBJ databases">
        <authorList>
            <person name="Bromfield E.S.P."/>
            <person name="Cloutier S."/>
        </authorList>
    </citation>
    <scope>NUCLEOTIDE SEQUENCE</scope>
    <source>
        <strain evidence="7">5S5</strain>
    </source>
</reference>
<reference evidence="7" key="1">
    <citation type="journal article" date="2021" name="Int. J. Syst. Evol. Microbiol.">
        <title>Bradyrhizobium septentrionale sp. nov. (sv. septentrionale) and Bradyrhizobium quebecense sp. nov. (sv. septentrionale) associated with legumes native to Canada possess rearranged symbiosis genes and numerous insertion sequences.</title>
        <authorList>
            <person name="Bromfield E.S.P."/>
            <person name="Cloutier S."/>
        </authorList>
    </citation>
    <scope>NUCLEOTIDE SEQUENCE</scope>
    <source>
        <strain evidence="7">5S5</strain>
    </source>
</reference>
<evidence type="ECO:0000313" key="8">
    <source>
        <dbReference type="Proteomes" id="UP001432046"/>
    </source>
</evidence>
<name>A0ABZ2P9T2_9BRAD</name>
<dbReference type="Gene3D" id="3.30.465.10">
    <property type="match status" value="2"/>
</dbReference>
<evidence type="ECO:0000256" key="5">
    <source>
        <dbReference type="ARBA" id="ARBA00023002"/>
    </source>
</evidence>
<dbReference type="SUPFAM" id="SSF56176">
    <property type="entry name" value="FAD-binding/transporter-associated domain-like"/>
    <property type="match status" value="1"/>
</dbReference>
<dbReference type="InterPro" id="IPR036318">
    <property type="entry name" value="FAD-bd_PCMH-like_sf"/>
</dbReference>